<name>A0AAV4TKS9_9ARAC</name>
<dbReference type="EMBL" id="BPLQ01009852">
    <property type="protein sequence ID" value="GIY46965.1"/>
    <property type="molecule type" value="Genomic_DNA"/>
</dbReference>
<protein>
    <submittedName>
        <fullName evidence="2">Uncharacterized protein</fullName>
    </submittedName>
</protein>
<comment type="caution">
    <text evidence="2">The sequence shown here is derived from an EMBL/GenBank/DDBJ whole genome shotgun (WGS) entry which is preliminary data.</text>
</comment>
<gene>
    <name evidence="2" type="ORF">CDAR_238191</name>
</gene>
<organism evidence="2 3">
    <name type="scientific">Caerostris darwini</name>
    <dbReference type="NCBI Taxonomy" id="1538125"/>
    <lineage>
        <taxon>Eukaryota</taxon>
        <taxon>Metazoa</taxon>
        <taxon>Ecdysozoa</taxon>
        <taxon>Arthropoda</taxon>
        <taxon>Chelicerata</taxon>
        <taxon>Arachnida</taxon>
        <taxon>Araneae</taxon>
        <taxon>Araneomorphae</taxon>
        <taxon>Entelegynae</taxon>
        <taxon>Araneoidea</taxon>
        <taxon>Araneidae</taxon>
        <taxon>Caerostris</taxon>
    </lineage>
</organism>
<accession>A0AAV4TKS9</accession>
<feature type="compositionally biased region" description="Polar residues" evidence="1">
    <location>
        <begin position="16"/>
        <end position="34"/>
    </location>
</feature>
<evidence type="ECO:0000313" key="2">
    <source>
        <dbReference type="EMBL" id="GIY46965.1"/>
    </source>
</evidence>
<reference evidence="2 3" key="1">
    <citation type="submission" date="2021-06" db="EMBL/GenBank/DDBJ databases">
        <title>Caerostris darwini draft genome.</title>
        <authorList>
            <person name="Kono N."/>
            <person name="Arakawa K."/>
        </authorList>
    </citation>
    <scope>NUCLEOTIDE SEQUENCE [LARGE SCALE GENOMIC DNA]</scope>
</reference>
<feature type="region of interest" description="Disordered" evidence="1">
    <location>
        <begin position="16"/>
        <end position="73"/>
    </location>
</feature>
<dbReference type="Proteomes" id="UP001054837">
    <property type="component" value="Unassembled WGS sequence"/>
</dbReference>
<proteinExistence type="predicted"/>
<dbReference type="AlphaFoldDB" id="A0AAV4TKS9"/>
<feature type="compositionally biased region" description="Basic residues" evidence="1">
    <location>
        <begin position="51"/>
        <end position="60"/>
    </location>
</feature>
<evidence type="ECO:0000313" key="3">
    <source>
        <dbReference type="Proteomes" id="UP001054837"/>
    </source>
</evidence>
<sequence length="113" mass="12982">MLLDRRTAFAKQCSPTSSKSNLLTIPRSTSSPFQFQKRPWGSSKIKGPPPYHRRQIKRHQPPTGRSNVPKARNRLHGGKHAVYCCQTFSRLNDNEARKQAVLWRDRVECIGIN</sequence>
<keyword evidence="3" id="KW-1185">Reference proteome</keyword>
<evidence type="ECO:0000256" key="1">
    <source>
        <dbReference type="SAM" id="MobiDB-lite"/>
    </source>
</evidence>